<protein>
    <submittedName>
        <fullName evidence="2">Uncharacterized protein</fullName>
    </submittedName>
</protein>
<gene>
    <name evidence="2" type="ordered locus">Ccel_3151</name>
</gene>
<proteinExistence type="predicted"/>
<dbReference type="AlphaFoldDB" id="B8I0B6"/>
<reference evidence="2 3" key="1">
    <citation type="submission" date="2009-01" db="EMBL/GenBank/DDBJ databases">
        <title>Complete sequence of Clostridium cellulolyticum H10.</title>
        <authorList>
            <consortium name="US DOE Joint Genome Institute"/>
            <person name="Lucas S."/>
            <person name="Copeland A."/>
            <person name="Lapidus A."/>
            <person name="Glavina del Rio T."/>
            <person name="Dalin E."/>
            <person name="Tice H."/>
            <person name="Bruce D."/>
            <person name="Goodwin L."/>
            <person name="Pitluck S."/>
            <person name="Chertkov O."/>
            <person name="Saunders E."/>
            <person name="Brettin T."/>
            <person name="Detter J.C."/>
            <person name="Han C."/>
            <person name="Larimer F."/>
            <person name="Land M."/>
            <person name="Hauser L."/>
            <person name="Kyrpides N."/>
            <person name="Ivanova N."/>
            <person name="Zhou J."/>
            <person name="Richardson P."/>
        </authorList>
    </citation>
    <scope>NUCLEOTIDE SEQUENCE [LARGE SCALE GENOMIC DNA]</scope>
    <source>
        <strain evidence="3">ATCC 35319 / DSM 5812 / JCM 6584 / H10</strain>
    </source>
</reference>
<dbReference type="HOGENOM" id="CLU_2381088_0_0_9"/>
<accession>B8I0B6</accession>
<dbReference type="EMBL" id="CP001348">
    <property type="protein sequence ID" value="ACL77442.1"/>
    <property type="molecule type" value="Genomic_DNA"/>
</dbReference>
<keyword evidence="3" id="KW-1185">Reference proteome</keyword>
<dbReference type="Proteomes" id="UP000001349">
    <property type="component" value="Chromosome"/>
</dbReference>
<feature type="transmembrane region" description="Helical" evidence="1">
    <location>
        <begin position="6"/>
        <end position="23"/>
    </location>
</feature>
<keyword evidence="1" id="KW-1133">Transmembrane helix</keyword>
<keyword evidence="1" id="KW-0472">Membrane</keyword>
<feature type="transmembrane region" description="Helical" evidence="1">
    <location>
        <begin position="32"/>
        <end position="51"/>
    </location>
</feature>
<sequence>MFLITEIYIICYIFYNGVVTIRLRKKGVISKWYILFYILGVILFGINVFMAKSILNKVLNGCTCLAILITPIIYISKSKIAARNRLACSEIKKG</sequence>
<dbReference type="KEGG" id="cce:Ccel_3151"/>
<organism evidence="2 3">
    <name type="scientific">Ruminiclostridium cellulolyticum (strain ATCC 35319 / DSM 5812 / JCM 6584 / H10)</name>
    <name type="common">Clostridium cellulolyticum</name>
    <dbReference type="NCBI Taxonomy" id="394503"/>
    <lineage>
        <taxon>Bacteria</taxon>
        <taxon>Bacillati</taxon>
        <taxon>Bacillota</taxon>
        <taxon>Clostridia</taxon>
        <taxon>Eubacteriales</taxon>
        <taxon>Oscillospiraceae</taxon>
        <taxon>Ruminiclostridium</taxon>
    </lineage>
</organism>
<evidence type="ECO:0000256" key="1">
    <source>
        <dbReference type="SAM" id="Phobius"/>
    </source>
</evidence>
<dbReference type="STRING" id="394503.Ccel_3151"/>
<feature type="transmembrane region" description="Helical" evidence="1">
    <location>
        <begin position="57"/>
        <end position="75"/>
    </location>
</feature>
<evidence type="ECO:0000313" key="3">
    <source>
        <dbReference type="Proteomes" id="UP000001349"/>
    </source>
</evidence>
<evidence type="ECO:0000313" key="2">
    <source>
        <dbReference type="EMBL" id="ACL77442.1"/>
    </source>
</evidence>
<keyword evidence="1" id="KW-0812">Transmembrane</keyword>
<name>B8I0B6_RUMCH</name>